<keyword evidence="3" id="KW-0378">Hydrolase</keyword>
<proteinExistence type="inferred from homology"/>
<dbReference type="GO" id="GO:0004521">
    <property type="term" value="F:RNA endonuclease activity"/>
    <property type="evidence" value="ECO:0007669"/>
    <property type="project" value="TreeGrafter"/>
</dbReference>
<dbReference type="GO" id="GO:0000014">
    <property type="term" value="F:single-stranded DNA endodeoxyribonuclease activity"/>
    <property type="evidence" value="ECO:0007669"/>
    <property type="project" value="TreeGrafter"/>
</dbReference>
<dbReference type="InterPro" id="IPR044929">
    <property type="entry name" value="DNA/RNA_non-sp_Endonuclease_sf"/>
</dbReference>
<name>A0A182N2I3_9DIPT</name>
<keyword evidence="3" id="KW-0255">Endonuclease</keyword>
<evidence type="ECO:0000256" key="2">
    <source>
        <dbReference type="ARBA" id="ARBA00022722"/>
    </source>
</evidence>
<reference evidence="9" key="2">
    <citation type="submission" date="2020-05" db="UniProtKB">
        <authorList>
            <consortium name="EnsemblMetazoa"/>
        </authorList>
    </citation>
    <scope>IDENTIFICATION</scope>
    <source>
        <strain evidence="9">WRAIR2</strain>
    </source>
</reference>
<dbReference type="Gene3D" id="3.40.570.10">
    <property type="entry name" value="Extracellular Endonuclease, subunit A"/>
    <property type="match status" value="1"/>
</dbReference>
<dbReference type="SMART" id="SM00892">
    <property type="entry name" value="Endonuclease_NS"/>
    <property type="match status" value="1"/>
</dbReference>
<keyword evidence="10" id="KW-1185">Reference proteome</keyword>
<feature type="chain" id="PRO_5008129222" description="DNA/RNA non-specific endonuclease domain-containing protein" evidence="6">
    <location>
        <begin position="18"/>
        <end position="361"/>
    </location>
</feature>
<dbReference type="GO" id="GO:0046872">
    <property type="term" value="F:metal ion binding"/>
    <property type="evidence" value="ECO:0007669"/>
    <property type="project" value="UniProtKB-KW"/>
</dbReference>
<dbReference type="GO" id="GO:0003676">
    <property type="term" value="F:nucleic acid binding"/>
    <property type="evidence" value="ECO:0007669"/>
    <property type="project" value="InterPro"/>
</dbReference>
<keyword evidence="5" id="KW-0479">Metal-binding</keyword>
<dbReference type="InterPro" id="IPR040255">
    <property type="entry name" value="Non-specific_endonuclease"/>
</dbReference>
<dbReference type="GO" id="GO:0005634">
    <property type="term" value="C:nucleus"/>
    <property type="evidence" value="ECO:0007669"/>
    <property type="project" value="TreeGrafter"/>
</dbReference>
<dbReference type="GO" id="GO:0005743">
    <property type="term" value="C:mitochondrial inner membrane"/>
    <property type="evidence" value="ECO:0007669"/>
    <property type="project" value="TreeGrafter"/>
</dbReference>
<dbReference type="GO" id="GO:0006309">
    <property type="term" value="P:apoptotic DNA fragmentation"/>
    <property type="evidence" value="ECO:0007669"/>
    <property type="project" value="TreeGrafter"/>
</dbReference>
<feature type="domain" description="DNA/RNA non-specific endonuclease/pyrophosphatase/phosphodiesterase" evidence="8">
    <location>
        <begin position="140"/>
        <end position="342"/>
    </location>
</feature>
<dbReference type="PANTHER" id="PTHR13966">
    <property type="entry name" value="ENDONUCLEASE RELATED"/>
    <property type="match status" value="1"/>
</dbReference>
<dbReference type="Pfam" id="PF01223">
    <property type="entry name" value="Endonuclease_NS"/>
    <property type="match status" value="1"/>
</dbReference>
<evidence type="ECO:0000256" key="5">
    <source>
        <dbReference type="PIRSR" id="PIRSR640255-2"/>
    </source>
</evidence>
<dbReference type="InterPro" id="IPR020821">
    <property type="entry name" value="ENPP1-3/EXOG-like_nuc-like"/>
</dbReference>
<dbReference type="InterPro" id="IPR001604">
    <property type="entry name" value="Endo_G_ENPP1-like_dom"/>
</dbReference>
<dbReference type="InterPro" id="IPR044925">
    <property type="entry name" value="His-Me_finger_sf"/>
</dbReference>
<feature type="binding site" evidence="5">
    <location>
        <position position="216"/>
    </location>
    <ligand>
        <name>Mg(2+)</name>
        <dbReference type="ChEBI" id="CHEBI:18420"/>
        <note>catalytic</note>
    </ligand>
</feature>
<keyword evidence="2" id="KW-0540">Nuclease</keyword>
<keyword evidence="6" id="KW-0732">Signal</keyword>
<dbReference type="VEuPathDB" id="VectorBase:ADIR001841"/>
<evidence type="ECO:0000259" key="8">
    <source>
        <dbReference type="SMART" id="SM00892"/>
    </source>
</evidence>
<accession>A0A182N2I3</accession>
<reference evidence="10" key="1">
    <citation type="submission" date="2013-03" db="EMBL/GenBank/DDBJ databases">
        <title>The Genome Sequence of Anopheles dirus WRAIR2.</title>
        <authorList>
            <consortium name="The Broad Institute Genomics Platform"/>
            <person name="Neafsey D.E."/>
            <person name="Walton C."/>
            <person name="Walker B."/>
            <person name="Young S.K."/>
            <person name="Zeng Q."/>
            <person name="Gargeya S."/>
            <person name="Fitzgerald M."/>
            <person name="Haas B."/>
            <person name="Abouelleil A."/>
            <person name="Allen A.W."/>
            <person name="Alvarado L."/>
            <person name="Arachchi H.M."/>
            <person name="Berlin A.M."/>
            <person name="Chapman S.B."/>
            <person name="Gainer-Dewar J."/>
            <person name="Goldberg J."/>
            <person name="Griggs A."/>
            <person name="Gujja S."/>
            <person name="Hansen M."/>
            <person name="Howarth C."/>
            <person name="Imamovic A."/>
            <person name="Ireland A."/>
            <person name="Larimer J."/>
            <person name="McCowan C."/>
            <person name="Murphy C."/>
            <person name="Pearson M."/>
            <person name="Poon T.W."/>
            <person name="Priest M."/>
            <person name="Roberts A."/>
            <person name="Saif S."/>
            <person name="Shea T."/>
            <person name="Sisk P."/>
            <person name="Sykes S."/>
            <person name="Wortman J."/>
            <person name="Nusbaum C."/>
            <person name="Birren B."/>
        </authorList>
    </citation>
    <scope>NUCLEOTIDE SEQUENCE [LARGE SCALE GENOMIC DNA]</scope>
    <source>
        <strain evidence="10">WRAIR2</strain>
    </source>
</reference>
<evidence type="ECO:0000259" key="7">
    <source>
        <dbReference type="SMART" id="SM00477"/>
    </source>
</evidence>
<evidence type="ECO:0000256" key="6">
    <source>
        <dbReference type="SAM" id="SignalP"/>
    </source>
</evidence>
<evidence type="ECO:0000313" key="9">
    <source>
        <dbReference type="EnsemblMetazoa" id="ADIR001841-PA"/>
    </source>
</evidence>
<feature type="domain" description="ENPP1-3/EXOG-like endonuclease/phosphodiesterase" evidence="7">
    <location>
        <begin position="137"/>
        <end position="313"/>
    </location>
</feature>
<dbReference type="Proteomes" id="UP000075884">
    <property type="component" value="Unassembled WGS sequence"/>
</dbReference>
<evidence type="ECO:0008006" key="11">
    <source>
        <dbReference type="Google" id="ProtNLM"/>
    </source>
</evidence>
<sequence length="361" mass="40708">MFAYAAVVATLVALAHGQCSVDFHSKLKTPEPVFLRKNNNQIVLWVPNGPLLQWHAGEATLIACPGNKIKLGDVKTETVTAYIQCVSGTLFKIGEQPVDISEVTCIERSTGTHQNTRQACGNGGSGTLLNLGFDIPNVGFITYIQSCYNMQTASVIYTRHTIHGTAIKCESQALKYLFSNNLERGHLTPDADGILRQWQWVTYFYVNAAPQWKTINNGNWKLVEEIARYLADRLREELIIYTGAHGILTLPDVNGHQVRIKLEEGGIEVPKWFWKIIWSKNTNRAIAFVTDNNPFTDMPEGEKLCTTDSEHYGWVNFPGWKKYNDGNKLDRGFTYCCTVPVLRLAISDIPDEFRMVDVLRY</sequence>
<dbReference type="STRING" id="7168.A0A182N2I3"/>
<protein>
    <recommendedName>
        <fullName evidence="11">DNA/RNA non-specific endonuclease domain-containing protein</fullName>
    </recommendedName>
</protein>
<feature type="signal peptide" evidence="6">
    <location>
        <begin position="1"/>
        <end position="17"/>
    </location>
</feature>
<dbReference type="SMART" id="SM00477">
    <property type="entry name" value="NUC"/>
    <property type="match status" value="1"/>
</dbReference>
<evidence type="ECO:0000313" key="10">
    <source>
        <dbReference type="Proteomes" id="UP000075884"/>
    </source>
</evidence>
<evidence type="ECO:0000256" key="3">
    <source>
        <dbReference type="ARBA" id="ARBA00022759"/>
    </source>
</evidence>
<dbReference type="PANTHER" id="PTHR13966:SF17">
    <property type="entry name" value="ENDONUCLEASE-RELATED"/>
    <property type="match status" value="1"/>
</dbReference>
<dbReference type="SUPFAM" id="SSF54060">
    <property type="entry name" value="His-Me finger endonucleases"/>
    <property type="match status" value="1"/>
</dbReference>
<dbReference type="EnsemblMetazoa" id="ADIR001841-RA">
    <property type="protein sequence ID" value="ADIR001841-PA"/>
    <property type="gene ID" value="ADIR001841"/>
</dbReference>
<evidence type="ECO:0000256" key="1">
    <source>
        <dbReference type="ARBA" id="ARBA00010052"/>
    </source>
</evidence>
<dbReference type="AlphaFoldDB" id="A0A182N2I3"/>
<organism evidence="9 10">
    <name type="scientific">Anopheles dirus</name>
    <dbReference type="NCBI Taxonomy" id="7168"/>
    <lineage>
        <taxon>Eukaryota</taxon>
        <taxon>Metazoa</taxon>
        <taxon>Ecdysozoa</taxon>
        <taxon>Arthropoda</taxon>
        <taxon>Hexapoda</taxon>
        <taxon>Insecta</taxon>
        <taxon>Pterygota</taxon>
        <taxon>Neoptera</taxon>
        <taxon>Endopterygota</taxon>
        <taxon>Diptera</taxon>
        <taxon>Nematocera</taxon>
        <taxon>Culicoidea</taxon>
        <taxon>Culicidae</taxon>
        <taxon>Anophelinae</taxon>
        <taxon>Anopheles</taxon>
    </lineage>
</organism>
<comment type="similarity">
    <text evidence="1">Belongs to the DNA/RNA non-specific endonuclease family.</text>
</comment>
<feature type="active site" description="Proton acceptor" evidence="4">
    <location>
        <position position="186"/>
    </location>
</feature>
<evidence type="ECO:0000256" key="4">
    <source>
        <dbReference type="PIRSR" id="PIRSR640255-1"/>
    </source>
</evidence>